<dbReference type="EMBL" id="CP013345">
    <property type="protein sequence ID" value="AMU92823.1"/>
    <property type="molecule type" value="Genomic_DNA"/>
</dbReference>
<evidence type="ECO:0000313" key="2">
    <source>
        <dbReference type="Proteomes" id="UP000076088"/>
    </source>
</evidence>
<geneLocation type="plasmid" evidence="1 2">
    <name>unnamed1</name>
</geneLocation>
<evidence type="ECO:0000313" key="1">
    <source>
        <dbReference type="EMBL" id="AMU92823.1"/>
    </source>
</evidence>
<dbReference type="KEGG" id="smaz:LH19_27720"/>
<dbReference type="Pfam" id="PF14081">
    <property type="entry name" value="DUF4262"/>
    <property type="match status" value="1"/>
</dbReference>
<sequence length="144" mass="15592">MLDASDFRAMLDSNIARSGQQLISVFGAGDEPGFSYTIGNARLGLPELLIVGSFDPRVTGEILNILGARMRGDRRPLEGDLEFGAQFPARARRASGAAKNRFTIQASSYLRHDEYDVIQLLLCDPAGVYPGEPGCVQSYDVPLA</sequence>
<evidence type="ECO:0008006" key="3">
    <source>
        <dbReference type="Google" id="ProtNLM"/>
    </source>
</evidence>
<name>A0AAC9AZN6_SPHMC</name>
<dbReference type="Proteomes" id="UP000076088">
    <property type="component" value="Plasmid unnamed1"/>
</dbReference>
<keyword evidence="1" id="KW-0614">Plasmid</keyword>
<protein>
    <recommendedName>
        <fullName evidence="3">DUF4262 domain-containing protein</fullName>
    </recommendedName>
</protein>
<reference evidence="1 2" key="2">
    <citation type="journal article" date="2016" name="Genome Announc.">
        <title>Complete Genome Sequence of Sphingopyxis macrogoltabida Strain 203N (NBRC 111659), a Polyethylene Glycol Degrader.</title>
        <authorList>
            <person name="Ohtsubo Y."/>
            <person name="Nonoyama S."/>
            <person name="Nagata Y."/>
            <person name="Numata M."/>
            <person name="Tsuchikane K."/>
            <person name="Hosoyama A."/>
            <person name="Yamazoe A."/>
            <person name="Tsuda M."/>
            <person name="Fujita N."/>
            <person name="Kawai F."/>
        </authorList>
    </citation>
    <scope>NUCLEOTIDE SEQUENCE [LARGE SCALE GENOMIC DNA]</scope>
    <source>
        <strain evidence="1 2">203N</strain>
    </source>
</reference>
<proteinExistence type="predicted"/>
<organism evidence="1 2">
    <name type="scientific">Sphingopyxis macrogoltabida</name>
    <name type="common">Sphingomonas macrogoltabidus</name>
    <dbReference type="NCBI Taxonomy" id="33050"/>
    <lineage>
        <taxon>Bacteria</taxon>
        <taxon>Pseudomonadati</taxon>
        <taxon>Pseudomonadota</taxon>
        <taxon>Alphaproteobacteria</taxon>
        <taxon>Sphingomonadales</taxon>
        <taxon>Sphingomonadaceae</taxon>
        <taxon>Sphingopyxis</taxon>
    </lineage>
</organism>
<dbReference type="AlphaFoldDB" id="A0AAC9AZN6"/>
<keyword evidence="2" id="KW-1185">Reference proteome</keyword>
<dbReference type="InterPro" id="IPR025358">
    <property type="entry name" value="DUF4262"/>
</dbReference>
<accession>A0AAC9AZN6</accession>
<reference evidence="2" key="1">
    <citation type="submission" date="2015-11" db="EMBL/GenBank/DDBJ databases">
        <title>Complete genome sequence of a polyethylene-glycol degrader Sphingopyxis macrogoltabida 203N (NBRC 111659).</title>
        <authorList>
            <person name="Yoshiyuki O."/>
            <person name="Shouta N."/>
            <person name="Nagata Y."/>
            <person name="Numata M."/>
            <person name="Tsuchikane K."/>
            <person name="Hosoyama A."/>
            <person name="Yamazoe A."/>
            <person name="Tsuda M."/>
            <person name="Fujita N."/>
            <person name="Kawai F."/>
        </authorList>
    </citation>
    <scope>NUCLEOTIDE SEQUENCE [LARGE SCALE GENOMIC DNA]</scope>
    <source>
        <strain evidence="2">203N</strain>
        <plasmid evidence="2">unnamed1</plasmid>
    </source>
</reference>
<dbReference type="RefSeq" id="WP_054735289.1">
    <property type="nucleotide sequence ID" value="NZ_CP009430.1"/>
</dbReference>
<gene>
    <name evidence="1" type="ORF">ATM17_31695</name>
</gene>